<dbReference type="InterPro" id="IPR009057">
    <property type="entry name" value="Homeodomain-like_sf"/>
</dbReference>
<dbReference type="InterPro" id="IPR050109">
    <property type="entry name" value="HTH-type_TetR-like_transc_reg"/>
</dbReference>
<dbReference type="PANTHER" id="PTHR30055">
    <property type="entry name" value="HTH-TYPE TRANSCRIPTIONAL REGULATOR RUTR"/>
    <property type="match status" value="1"/>
</dbReference>
<feature type="non-terminal residue" evidence="4">
    <location>
        <position position="97"/>
    </location>
</feature>
<dbReference type="Proteomes" id="UP001597045">
    <property type="component" value="Unassembled WGS sequence"/>
</dbReference>
<dbReference type="EMBL" id="JBHTIS010002141">
    <property type="protein sequence ID" value="MFD1049377.1"/>
    <property type="molecule type" value="Genomic_DNA"/>
</dbReference>
<dbReference type="PROSITE" id="PS50977">
    <property type="entry name" value="HTH_TETR_2"/>
    <property type="match status" value="1"/>
</dbReference>
<feature type="domain" description="HTH tetR-type" evidence="3">
    <location>
        <begin position="9"/>
        <end position="69"/>
    </location>
</feature>
<organism evidence="4 5">
    <name type="scientific">Kibdelosporangium lantanae</name>
    <dbReference type="NCBI Taxonomy" id="1497396"/>
    <lineage>
        <taxon>Bacteria</taxon>
        <taxon>Bacillati</taxon>
        <taxon>Actinomycetota</taxon>
        <taxon>Actinomycetes</taxon>
        <taxon>Pseudonocardiales</taxon>
        <taxon>Pseudonocardiaceae</taxon>
        <taxon>Kibdelosporangium</taxon>
    </lineage>
</organism>
<gene>
    <name evidence="4" type="ORF">ACFQ1S_29490</name>
</gene>
<reference evidence="5" key="1">
    <citation type="journal article" date="2019" name="Int. J. Syst. Evol. Microbiol.">
        <title>The Global Catalogue of Microorganisms (GCM) 10K type strain sequencing project: providing services to taxonomists for standard genome sequencing and annotation.</title>
        <authorList>
            <consortium name="The Broad Institute Genomics Platform"/>
            <consortium name="The Broad Institute Genome Sequencing Center for Infectious Disease"/>
            <person name="Wu L."/>
            <person name="Ma J."/>
        </authorList>
    </citation>
    <scope>NUCLEOTIDE SEQUENCE [LARGE SCALE GENOMIC DNA]</scope>
    <source>
        <strain evidence="5">JCM 31486</strain>
    </source>
</reference>
<dbReference type="Gene3D" id="1.10.357.10">
    <property type="entry name" value="Tetracycline Repressor, domain 2"/>
    <property type="match status" value="1"/>
</dbReference>
<dbReference type="PANTHER" id="PTHR30055:SF148">
    <property type="entry name" value="TETR-FAMILY TRANSCRIPTIONAL REGULATOR"/>
    <property type="match status" value="1"/>
</dbReference>
<proteinExistence type="predicted"/>
<dbReference type="InterPro" id="IPR001647">
    <property type="entry name" value="HTH_TetR"/>
</dbReference>
<dbReference type="PRINTS" id="PR00455">
    <property type="entry name" value="HTHTETR"/>
</dbReference>
<feature type="DNA-binding region" description="H-T-H motif" evidence="2">
    <location>
        <begin position="32"/>
        <end position="51"/>
    </location>
</feature>
<accession>A0ABW3MGW7</accession>
<name>A0ABW3MGW7_9PSEU</name>
<dbReference type="SUPFAM" id="SSF46689">
    <property type="entry name" value="Homeodomain-like"/>
    <property type="match status" value="1"/>
</dbReference>
<dbReference type="Pfam" id="PF00440">
    <property type="entry name" value="TetR_N"/>
    <property type="match status" value="1"/>
</dbReference>
<protein>
    <submittedName>
        <fullName evidence="4">TetR/AcrR family transcriptional regulator</fullName>
    </submittedName>
</protein>
<evidence type="ECO:0000256" key="1">
    <source>
        <dbReference type="ARBA" id="ARBA00023125"/>
    </source>
</evidence>
<sequence>MTRGRPRSEDAKRAVLSTALSLCERDGYANVTIKAIADEAGVGRQTVYRWWSDKAEIVMDALIDLRERELPTLYRPSGDALADVEAVLRINNVVAKL</sequence>
<keyword evidence="1 2" id="KW-0238">DNA-binding</keyword>
<comment type="caution">
    <text evidence="4">The sequence shown here is derived from an EMBL/GenBank/DDBJ whole genome shotgun (WGS) entry which is preliminary data.</text>
</comment>
<evidence type="ECO:0000256" key="2">
    <source>
        <dbReference type="PROSITE-ProRule" id="PRU00335"/>
    </source>
</evidence>
<evidence type="ECO:0000313" key="4">
    <source>
        <dbReference type="EMBL" id="MFD1049377.1"/>
    </source>
</evidence>
<keyword evidence="5" id="KW-1185">Reference proteome</keyword>
<evidence type="ECO:0000259" key="3">
    <source>
        <dbReference type="PROSITE" id="PS50977"/>
    </source>
</evidence>
<evidence type="ECO:0000313" key="5">
    <source>
        <dbReference type="Proteomes" id="UP001597045"/>
    </source>
</evidence>